<proteinExistence type="predicted"/>
<reference evidence="3" key="2">
    <citation type="submission" date="2011-02" db="EMBL/GenBank/DDBJ databases">
        <title>The complete genome of Fluviicola taffensis DSM 16823.</title>
        <authorList>
            <consortium name="US DOE Joint Genome Institute (JGI-PGF)"/>
            <person name="Lucas S."/>
            <person name="Copeland A."/>
            <person name="Lapidus A."/>
            <person name="Bruce D."/>
            <person name="Goodwin L."/>
            <person name="Pitluck S."/>
            <person name="Kyrpides N."/>
            <person name="Mavromatis K."/>
            <person name="Ivanova N."/>
            <person name="Mikhailova N."/>
            <person name="Pagani I."/>
            <person name="Chertkov O."/>
            <person name="Detter J.C."/>
            <person name="Han C."/>
            <person name="Tapia R."/>
            <person name="Land M."/>
            <person name="Hauser L."/>
            <person name="Markowitz V."/>
            <person name="Cheng J.-F."/>
            <person name="Hugenholtz P."/>
            <person name="Woyke T."/>
            <person name="Wu D."/>
            <person name="Tindall B."/>
            <person name="Pomrenke H.G."/>
            <person name="Brambilla E."/>
            <person name="Klenk H.-P."/>
            <person name="Eisen J.A."/>
        </authorList>
    </citation>
    <scope>NUCLEOTIDE SEQUENCE [LARGE SCALE GENOMIC DNA]</scope>
    <source>
        <strain evidence="3">DSM 16823 / RW262 / RW262</strain>
    </source>
</reference>
<dbReference type="EMBL" id="CP002542">
    <property type="protein sequence ID" value="AEA45135.1"/>
    <property type="molecule type" value="Genomic_DNA"/>
</dbReference>
<feature type="chain" id="PRO_5003279628" description="KWG Leptospira repeat protein" evidence="1">
    <location>
        <begin position="23"/>
        <end position="703"/>
    </location>
</feature>
<dbReference type="InterPro" id="IPR032774">
    <property type="entry name" value="WG_beta_rep"/>
</dbReference>
<dbReference type="PANTHER" id="PTHR37841:SF1">
    <property type="entry name" value="DUF3298 DOMAIN-CONTAINING PROTEIN"/>
    <property type="match status" value="1"/>
</dbReference>
<dbReference type="Pfam" id="PF14903">
    <property type="entry name" value="WG_beta_rep"/>
    <property type="match status" value="6"/>
</dbReference>
<sequence length="703" mass="80168" precursor="true">MRLLQFNFLVLFTLCVFQNAKAGSIDDGFKALDQFNYFEAKKQFEKSIKSNESAANYGLAVIYFRKDNPFHQLDSAYNRIVRSEKTYGLMKDKQKEFLKKYNFDYAAIALLRKEISTGLYLLVLKHPTEEAYDSYQKKNDWADEKFKAIYSRDSIGYQKAKTANSSAGFDLFLKKYPESTFQKEALNNYYRLQYIENTDGKTVSSYLGFEKQFPSNPYVADAQDQVYHMSTKGSRVQDFKVFIKTYPKNRNVENAWRKLYQLYMSDYSLERLDKFQKEFPDYPYTSELKKDRELGMQEIIPFKKEGQFGWMDLNGKISIPAQYSTVGFFKEGLAWAEKSGKYGFVNKANEVVIPFKFSSCNDFDKGRAIVELDTLFGIIDRSGAYIIEPQYKDIGQFSEGLIYAVKDSMYGYFDGLGFPRIPEQYEEAFSFSGGMAKVTYKGLEGYIDEFGSFKVKPLYESINLFGDSAIVIEGDESVKIANFQGDELKTIPIEDIGSLVSDRALVISEDKIGYVSKNGQTAIPATFDYFTNAKSEGEFVGNYAKVSKANKFGIIDRFGKTIVPFTYSKLGGVSSLISFEKAGKWGFIDLQNKLLIAPTYEAAESFKSGLGVVQLLTLKGGINAKGEIIIPIEHTTVKPLDDSHFIVSLGAFYGIYTNKGKLVVPLEYSNIRKVQDNFYILTRGTELHYFYVPENKLIKPIFE</sequence>
<evidence type="ECO:0008006" key="4">
    <source>
        <dbReference type="Google" id="ProtNLM"/>
    </source>
</evidence>
<dbReference type="OrthoDB" id="5464673at2"/>
<reference evidence="2 3" key="1">
    <citation type="journal article" date="2011" name="Stand. Genomic Sci.">
        <title>Complete genome sequence of the gliding freshwater bacterium Fluviicola taffensis type strain (RW262).</title>
        <authorList>
            <person name="Woyke T."/>
            <person name="Chertkov O."/>
            <person name="Lapidus A."/>
            <person name="Nolan M."/>
            <person name="Lucas S."/>
            <person name="Del Rio T.G."/>
            <person name="Tice H."/>
            <person name="Cheng J.F."/>
            <person name="Tapia R."/>
            <person name="Han C."/>
            <person name="Goodwin L."/>
            <person name="Pitluck S."/>
            <person name="Liolios K."/>
            <person name="Pagani I."/>
            <person name="Ivanova N."/>
            <person name="Huntemann M."/>
            <person name="Mavromatis K."/>
            <person name="Mikhailova N."/>
            <person name="Pati A."/>
            <person name="Chen A."/>
            <person name="Palaniappan K."/>
            <person name="Land M."/>
            <person name="Hauser L."/>
            <person name="Brambilla E.M."/>
            <person name="Rohde M."/>
            <person name="Mwirichia R."/>
            <person name="Sikorski J."/>
            <person name="Tindall B.J."/>
            <person name="Goker M."/>
            <person name="Bristow J."/>
            <person name="Eisen J.A."/>
            <person name="Markowitz V."/>
            <person name="Hugenholtz P."/>
            <person name="Klenk H.P."/>
            <person name="Kyrpides N.C."/>
        </authorList>
    </citation>
    <scope>NUCLEOTIDE SEQUENCE [LARGE SCALE GENOMIC DNA]</scope>
    <source>
        <strain evidence="3">DSM 16823 / RW262 / RW262</strain>
    </source>
</reference>
<gene>
    <name evidence="2" type="ordered locus">Fluta_3161</name>
</gene>
<evidence type="ECO:0000313" key="3">
    <source>
        <dbReference type="Proteomes" id="UP000007463"/>
    </source>
</evidence>
<evidence type="ECO:0000313" key="2">
    <source>
        <dbReference type="EMBL" id="AEA45135.1"/>
    </source>
</evidence>
<feature type="signal peptide" evidence="1">
    <location>
        <begin position="1"/>
        <end position="22"/>
    </location>
</feature>
<name>F2I9F4_FLUTR</name>
<accession>F2I9F4</accession>
<dbReference type="HOGENOM" id="CLU_392203_0_0_10"/>
<dbReference type="Proteomes" id="UP000007463">
    <property type="component" value="Chromosome"/>
</dbReference>
<keyword evidence="3" id="KW-1185">Reference proteome</keyword>
<dbReference type="eggNOG" id="COG1729">
    <property type="taxonomic scope" value="Bacteria"/>
</dbReference>
<dbReference type="PANTHER" id="PTHR37841">
    <property type="entry name" value="GLR2918 PROTEIN"/>
    <property type="match status" value="1"/>
</dbReference>
<dbReference type="RefSeq" id="WP_013687902.1">
    <property type="nucleotide sequence ID" value="NC_015321.1"/>
</dbReference>
<dbReference type="KEGG" id="fte:Fluta_3161"/>
<dbReference type="STRING" id="755732.Fluta_3161"/>
<evidence type="ECO:0000256" key="1">
    <source>
        <dbReference type="SAM" id="SignalP"/>
    </source>
</evidence>
<organism evidence="2 3">
    <name type="scientific">Fluviicola taffensis (strain DSM 16823 / NCIMB 13979 / RW262)</name>
    <dbReference type="NCBI Taxonomy" id="755732"/>
    <lineage>
        <taxon>Bacteria</taxon>
        <taxon>Pseudomonadati</taxon>
        <taxon>Bacteroidota</taxon>
        <taxon>Flavobacteriia</taxon>
        <taxon>Flavobacteriales</taxon>
        <taxon>Crocinitomicaceae</taxon>
        <taxon>Fluviicola</taxon>
    </lineage>
</organism>
<keyword evidence="1" id="KW-0732">Signal</keyword>
<dbReference type="AlphaFoldDB" id="F2I9F4"/>
<protein>
    <recommendedName>
        <fullName evidence="4">KWG Leptospira repeat protein</fullName>
    </recommendedName>
</protein>